<evidence type="ECO:0000313" key="3">
    <source>
        <dbReference type="Proteomes" id="UP001172708"/>
    </source>
</evidence>
<keyword evidence="1" id="KW-1133">Transmembrane helix</keyword>
<reference evidence="2" key="1">
    <citation type="submission" date="2023-06" db="EMBL/GenBank/DDBJ databases">
        <title>Egi l300058.</title>
        <authorList>
            <person name="Gao L."/>
            <person name="Fang B.-Z."/>
            <person name="Li W.-J."/>
        </authorList>
    </citation>
    <scope>NUCLEOTIDE SEQUENCE</scope>
    <source>
        <strain evidence="2">EGI L300058</strain>
    </source>
</reference>
<keyword evidence="1" id="KW-0472">Membrane</keyword>
<dbReference type="Proteomes" id="UP001172708">
    <property type="component" value="Unassembled WGS sequence"/>
</dbReference>
<protein>
    <submittedName>
        <fullName evidence="2">MetS family NSS transporter small subunit</fullName>
    </submittedName>
</protein>
<gene>
    <name evidence="2" type="ORF">QQX02_00720</name>
</gene>
<comment type="caution">
    <text evidence="2">The sequence shown here is derived from an EMBL/GenBank/DDBJ whole genome shotgun (WGS) entry which is preliminary data.</text>
</comment>
<proteinExistence type="predicted"/>
<dbReference type="NCBIfam" id="NF033493">
    <property type="entry name" value="MetS_like_NSS"/>
    <property type="match status" value="1"/>
</dbReference>
<dbReference type="RefSeq" id="WP_301140583.1">
    <property type="nucleotide sequence ID" value="NZ_JAUHQA010000001.1"/>
</dbReference>
<evidence type="ECO:0000256" key="1">
    <source>
        <dbReference type="SAM" id="Phobius"/>
    </source>
</evidence>
<sequence>MSADAWALLVVSATVIWGGLVTSVVWLGRHRGNPMPADDEEAS</sequence>
<name>A0ABT8GDE3_9MICO</name>
<evidence type="ECO:0000313" key="2">
    <source>
        <dbReference type="EMBL" id="MDN4479444.1"/>
    </source>
</evidence>
<keyword evidence="3" id="KW-1185">Reference proteome</keyword>
<accession>A0ABT8GDE3</accession>
<dbReference type="EMBL" id="JAUHQA010000001">
    <property type="protein sequence ID" value="MDN4479444.1"/>
    <property type="molecule type" value="Genomic_DNA"/>
</dbReference>
<organism evidence="2 3">
    <name type="scientific">Demequina muriae</name>
    <dbReference type="NCBI Taxonomy" id="3051664"/>
    <lineage>
        <taxon>Bacteria</taxon>
        <taxon>Bacillati</taxon>
        <taxon>Actinomycetota</taxon>
        <taxon>Actinomycetes</taxon>
        <taxon>Micrococcales</taxon>
        <taxon>Demequinaceae</taxon>
        <taxon>Demequina</taxon>
    </lineage>
</organism>
<keyword evidence="1" id="KW-0812">Transmembrane</keyword>
<feature type="transmembrane region" description="Helical" evidence="1">
    <location>
        <begin position="6"/>
        <end position="27"/>
    </location>
</feature>